<evidence type="ECO:0000256" key="1">
    <source>
        <dbReference type="SAM" id="MobiDB-lite"/>
    </source>
</evidence>
<proteinExistence type="predicted"/>
<dbReference type="EMBL" id="BMNT01000020">
    <property type="protein sequence ID" value="GGK92348.1"/>
    <property type="molecule type" value="Genomic_DNA"/>
</dbReference>
<feature type="compositionally biased region" description="Low complexity" evidence="1">
    <location>
        <begin position="121"/>
        <end position="143"/>
    </location>
</feature>
<gene>
    <name evidence="2" type="ORF">GCM10007964_38660</name>
</gene>
<sequence>MRERLEGILARTERARAWGAAALPLQSLVNRDGYVPIKTKLTLDDLDLLMAAREELLCFSELGLRLLDLHQPRDAGGITSDATHPILRCRSCMWRWPCPTFRAMSGALEALPPAVPGSGGTAPATASTASADSGDDGPGPADTLVLPPGAVVPEGPALPRRSATTGPSVARPAPERPVPAAQGATTAQRPATAAGGGTRERGASGSPDVAGGQAGRAGRAGVPPASRPTGLPGLMARSGRAPERLTPAAIREPRRAG</sequence>
<reference evidence="2" key="1">
    <citation type="journal article" date="2014" name="Int. J. Syst. Evol. Microbiol.">
        <title>Complete genome sequence of Corynebacterium casei LMG S-19264T (=DSM 44701T), isolated from a smear-ripened cheese.</title>
        <authorList>
            <consortium name="US DOE Joint Genome Institute (JGI-PGF)"/>
            <person name="Walter F."/>
            <person name="Albersmeier A."/>
            <person name="Kalinowski J."/>
            <person name="Ruckert C."/>
        </authorList>
    </citation>
    <scope>NUCLEOTIDE SEQUENCE</scope>
    <source>
        <strain evidence="2">JCM 13064</strain>
    </source>
</reference>
<evidence type="ECO:0000313" key="3">
    <source>
        <dbReference type="Proteomes" id="UP000645217"/>
    </source>
</evidence>
<name>A0A917R688_9ACTN</name>
<protein>
    <submittedName>
        <fullName evidence="2">Uncharacterized protein</fullName>
    </submittedName>
</protein>
<accession>A0A917R688</accession>
<feature type="region of interest" description="Disordered" evidence="1">
    <location>
        <begin position="114"/>
        <end position="257"/>
    </location>
</feature>
<evidence type="ECO:0000313" key="2">
    <source>
        <dbReference type="EMBL" id="GGK92348.1"/>
    </source>
</evidence>
<feature type="compositionally biased region" description="Low complexity" evidence="1">
    <location>
        <begin position="178"/>
        <end position="193"/>
    </location>
</feature>
<organism evidence="2 3">
    <name type="scientific">Sphaerisporangium melleum</name>
    <dbReference type="NCBI Taxonomy" id="321316"/>
    <lineage>
        <taxon>Bacteria</taxon>
        <taxon>Bacillati</taxon>
        <taxon>Actinomycetota</taxon>
        <taxon>Actinomycetes</taxon>
        <taxon>Streptosporangiales</taxon>
        <taxon>Streptosporangiaceae</taxon>
        <taxon>Sphaerisporangium</taxon>
    </lineage>
</organism>
<comment type="caution">
    <text evidence="2">The sequence shown here is derived from an EMBL/GenBank/DDBJ whole genome shotgun (WGS) entry which is preliminary data.</text>
</comment>
<reference evidence="2" key="2">
    <citation type="submission" date="2020-09" db="EMBL/GenBank/DDBJ databases">
        <authorList>
            <person name="Sun Q."/>
            <person name="Ohkuma M."/>
        </authorList>
    </citation>
    <scope>NUCLEOTIDE SEQUENCE</scope>
    <source>
        <strain evidence="2">JCM 13064</strain>
    </source>
</reference>
<keyword evidence="3" id="KW-1185">Reference proteome</keyword>
<dbReference type="Proteomes" id="UP000645217">
    <property type="component" value="Unassembled WGS sequence"/>
</dbReference>
<dbReference type="AlphaFoldDB" id="A0A917R688"/>